<dbReference type="Proteomes" id="UP000178659">
    <property type="component" value="Unassembled WGS sequence"/>
</dbReference>
<reference evidence="2 3" key="1">
    <citation type="journal article" date="2016" name="Nat. Commun.">
        <title>Thousands of microbial genomes shed light on interconnected biogeochemical processes in an aquifer system.</title>
        <authorList>
            <person name="Anantharaman K."/>
            <person name="Brown C.T."/>
            <person name="Hug L.A."/>
            <person name="Sharon I."/>
            <person name="Castelle C.J."/>
            <person name="Probst A.J."/>
            <person name="Thomas B.C."/>
            <person name="Singh A."/>
            <person name="Wilkins M.J."/>
            <person name="Karaoz U."/>
            <person name="Brodie E.L."/>
            <person name="Williams K.H."/>
            <person name="Hubbard S.S."/>
            <person name="Banfield J.F."/>
        </authorList>
    </citation>
    <scope>NUCLEOTIDE SEQUENCE [LARGE SCALE GENOMIC DNA]</scope>
</reference>
<sequence length="411" mass="46485">MAEDEKLTPELVHKQADEVALKAWKEQFPENNPSIPLNKSLLLTPAEKARVLKSGTDVKKNETEGRYDEDSDESRYTPISDDEFEETINGLASNAPKLRHLIETEGQETEEENFPERQKLKETYKSLASALDKIGITSEIRESGISKDVKLIGVDGSFYITSLSTRHAGGERGIHITREYQSTNGITAHKEMILEPDGSCVWRSRSGAIEEKGRIGGVAEGNPKVVLMGSERMVNVISVAIAENPPDKIHEKLRECRNKLVDCFNLGERTYQTVVDPETNEVYEAHRYSPSGDKELESEIRVIKYDRKNGIWVPRAIYTISENGDADFDIISSEKYSVHSFIRHNEGGVDAYELRNSHRVLIEFQQLTTRFAKPQEAQSKAEEKPQESIETKNNNKSGLRGFLRRFGRNKT</sequence>
<comment type="caution">
    <text evidence="2">The sequence shown here is derived from an EMBL/GenBank/DDBJ whole genome shotgun (WGS) entry which is preliminary data.</text>
</comment>
<proteinExistence type="predicted"/>
<dbReference type="AlphaFoldDB" id="A0A1G1VG06"/>
<dbReference type="EMBL" id="MHCC01000002">
    <property type="protein sequence ID" value="OGY14142.1"/>
    <property type="molecule type" value="Genomic_DNA"/>
</dbReference>
<organism evidence="2 3">
    <name type="scientific">Candidatus Blackburnbacteria bacterium RIFCSPLOWO2_01_FULL_40_20</name>
    <dbReference type="NCBI Taxonomy" id="1797519"/>
    <lineage>
        <taxon>Bacteria</taxon>
        <taxon>Candidatus Blackburniibacteriota</taxon>
    </lineage>
</organism>
<feature type="compositionally biased region" description="Basic and acidic residues" evidence="1">
    <location>
        <begin position="379"/>
        <end position="390"/>
    </location>
</feature>
<name>A0A1G1VG06_9BACT</name>
<protein>
    <submittedName>
        <fullName evidence="2">Uncharacterized protein</fullName>
    </submittedName>
</protein>
<evidence type="ECO:0000313" key="3">
    <source>
        <dbReference type="Proteomes" id="UP000178659"/>
    </source>
</evidence>
<feature type="region of interest" description="Disordered" evidence="1">
    <location>
        <begin position="51"/>
        <end position="77"/>
    </location>
</feature>
<gene>
    <name evidence="2" type="ORF">A3A77_04755</name>
</gene>
<feature type="region of interest" description="Disordered" evidence="1">
    <location>
        <begin position="373"/>
        <end position="411"/>
    </location>
</feature>
<evidence type="ECO:0000313" key="2">
    <source>
        <dbReference type="EMBL" id="OGY14142.1"/>
    </source>
</evidence>
<feature type="compositionally biased region" description="Basic residues" evidence="1">
    <location>
        <begin position="402"/>
        <end position="411"/>
    </location>
</feature>
<evidence type="ECO:0000256" key="1">
    <source>
        <dbReference type="SAM" id="MobiDB-lite"/>
    </source>
</evidence>
<accession>A0A1G1VG06</accession>
<feature type="compositionally biased region" description="Basic and acidic residues" evidence="1">
    <location>
        <begin position="56"/>
        <end position="68"/>
    </location>
</feature>